<dbReference type="InterPro" id="IPR011042">
    <property type="entry name" value="6-blade_b-propeller_TolB-like"/>
</dbReference>
<accession>A0ABN0GBH6</accession>
<dbReference type="Pfam" id="PF08450">
    <property type="entry name" value="SGL"/>
    <property type="match status" value="1"/>
</dbReference>
<organism evidence="3 4">
    <name type="scientific">Burkholderia humptydooensis MSMB43</name>
    <dbReference type="NCBI Taxonomy" id="441157"/>
    <lineage>
        <taxon>Bacteria</taxon>
        <taxon>Pseudomonadati</taxon>
        <taxon>Pseudomonadota</taxon>
        <taxon>Betaproteobacteria</taxon>
        <taxon>Burkholderiales</taxon>
        <taxon>Burkholderiaceae</taxon>
        <taxon>Burkholderia</taxon>
        <taxon>pseudomallei group</taxon>
    </lineage>
</organism>
<keyword evidence="4" id="KW-1185">Reference proteome</keyword>
<sequence>MRSSASAFASASIERIGDMRCGVGESPVWHDGEAALYWTDITGCALWRWESETNRAHAWPLPEMAGSIALIAGGGIALAMQTGVYRVPRPAPDVPLPEPALLARVAHAADGMRFNDGRCDRQGRFWAGTMTCDTSLARASGRLYRLDASERALAAECDALIVPNGLAFSPDGRTMYLSDSHPARRIVWAFDYDVDAGHPHGRRVFIDMNAHAGRPDGAAVDEDGCYWICGVDAGCVHRFTPDGRLDRSIAVPIAKPSMCAFGGARRDTLFVTSIRTGDDPLSGATFALDPHARGLPEPALRL</sequence>
<dbReference type="InterPro" id="IPR013658">
    <property type="entry name" value="SGL"/>
</dbReference>
<feature type="domain" description="SMP-30/Gluconolactonase/LRE-like region" evidence="2">
    <location>
        <begin position="23"/>
        <end position="274"/>
    </location>
</feature>
<dbReference type="Proteomes" id="UP000004682">
    <property type="component" value="Unassembled WGS sequence"/>
</dbReference>
<evidence type="ECO:0000313" key="4">
    <source>
        <dbReference type="Proteomes" id="UP000004682"/>
    </source>
</evidence>
<gene>
    <name evidence="3" type="ORF">A33K_13132</name>
</gene>
<reference evidence="4" key="1">
    <citation type="journal article" date="2012" name="J. Bacteriol.">
        <title>Revised Genome Sequence of Burkholderia thailandensis MSMB43 with Improved Annotation.</title>
        <authorList>
            <person name="Zhuo Y."/>
            <person name="Liu L."/>
            <person name="Wang Q."/>
            <person name="Liu X."/>
            <person name="Ren B."/>
            <person name="Liu M."/>
            <person name="Ni P."/>
            <person name="Cheng Y.Q."/>
            <person name="Zhang L."/>
        </authorList>
    </citation>
    <scope>NUCLEOTIDE SEQUENCE [LARGE SCALE GENOMIC DNA]</scope>
    <source>
        <strain evidence="4">MSMB43</strain>
    </source>
</reference>
<proteinExistence type="inferred from homology"/>
<dbReference type="PANTHER" id="PTHR10907:SF47">
    <property type="entry name" value="REGUCALCIN"/>
    <property type="match status" value="1"/>
</dbReference>
<dbReference type="SUPFAM" id="SSF63829">
    <property type="entry name" value="Calcium-dependent phosphotriesterase"/>
    <property type="match status" value="1"/>
</dbReference>
<dbReference type="EMBL" id="JH692061">
    <property type="protein sequence ID" value="EIP89551.1"/>
    <property type="molecule type" value="Genomic_DNA"/>
</dbReference>
<dbReference type="PANTHER" id="PTHR10907">
    <property type="entry name" value="REGUCALCIN"/>
    <property type="match status" value="1"/>
</dbReference>
<name>A0ABN0GBH6_9BURK</name>
<dbReference type="InterPro" id="IPR005511">
    <property type="entry name" value="SMP-30"/>
</dbReference>
<comment type="similarity">
    <text evidence="1">Belongs to the SMP-30/CGR1 family.</text>
</comment>
<evidence type="ECO:0000259" key="2">
    <source>
        <dbReference type="Pfam" id="PF08450"/>
    </source>
</evidence>
<dbReference type="Gene3D" id="2.120.10.30">
    <property type="entry name" value="TolB, C-terminal domain"/>
    <property type="match status" value="1"/>
</dbReference>
<protein>
    <recommendedName>
        <fullName evidence="2">SMP-30/Gluconolactonase/LRE-like region domain-containing protein</fullName>
    </recommendedName>
</protein>
<evidence type="ECO:0000313" key="3">
    <source>
        <dbReference type="EMBL" id="EIP89551.1"/>
    </source>
</evidence>
<dbReference type="PRINTS" id="PR01790">
    <property type="entry name" value="SMP30FAMILY"/>
</dbReference>
<evidence type="ECO:0000256" key="1">
    <source>
        <dbReference type="ARBA" id="ARBA00008853"/>
    </source>
</evidence>